<evidence type="ECO:0000256" key="2">
    <source>
        <dbReference type="ARBA" id="ARBA00022525"/>
    </source>
</evidence>
<evidence type="ECO:0000256" key="6">
    <source>
        <dbReference type="SAM" id="Phobius"/>
    </source>
</evidence>
<dbReference type="NCBIfam" id="TIGR03934">
    <property type="entry name" value="TQXA_dom"/>
    <property type="match status" value="1"/>
</dbReference>
<proteinExistence type="predicted"/>
<dbReference type="AlphaFoldDB" id="A0A7Z9D122"/>
<dbReference type="InterPro" id="IPR023849">
    <property type="entry name" value="TQXA_dom"/>
</dbReference>
<feature type="compositionally biased region" description="Basic and acidic residues" evidence="5">
    <location>
        <begin position="609"/>
        <end position="619"/>
    </location>
</feature>
<keyword evidence="6" id="KW-0472">Membrane</keyword>
<dbReference type="Pfam" id="PF08341">
    <property type="entry name" value="TED"/>
    <property type="match status" value="1"/>
</dbReference>
<dbReference type="InterPro" id="IPR013552">
    <property type="entry name" value="Thioester_dom"/>
</dbReference>
<feature type="compositionally biased region" description="Pro residues" evidence="5">
    <location>
        <begin position="595"/>
        <end position="608"/>
    </location>
</feature>
<accession>A0A7Z9D122</accession>
<feature type="region of interest" description="Disordered" evidence="5">
    <location>
        <begin position="296"/>
        <end position="667"/>
    </location>
</feature>
<feature type="compositionally biased region" description="Basic and acidic residues" evidence="5">
    <location>
        <begin position="304"/>
        <end position="313"/>
    </location>
</feature>
<feature type="compositionally biased region" description="Basic and acidic residues" evidence="5">
    <location>
        <begin position="400"/>
        <end position="428"/>
    </location>
</feature>
<feature type="compositionally biased region" description="Basic and acidic residues" evidence="5">
    <location>
        <begin position="437"/>
        <end position="478"/>
    </location>
</feature>
<keyword evidence="6" id="KW-1133">Transmembrane helix</keyword>
<keyword evidence="2" id="KW-0964">Secreted</keyword>
<feature type="compositionally biased region" description="Polar residues" evidence="5">
    <location>
        <begin position="645"/>
        <end position="664"/>
    </location>
</feature>
<evidence type="ECO:0000256" key="7">
    <source>
        <dbReference type="SAM" id="SignalP"/>
    </source>
</evidence>
<reference evidence="9 10" key="1">
    <citation type="submission" date="2018-12" db="EMBL/GenBank/DDBJ databases">
        <authorList>
            <consortium name="Pathogen Informatics"/>
        </authorList>
    </citation>
    <scope>NUCLEOTIDE SEQUENCE [LARGE SCALE GENOMIC DNA]</scope>
    <source>
        <strain evidence="9 10">NCTC6180</strain>
    </source>
</reference>
<dbReference type="PANTHER" id="PTHR24023">
    <property type="entry name" value="COLLAGEN ALPHA"/>
    <property type="match status" value="1"/>
</dbReference>
<evidence type="ECO:0000256" key="1">
    <source>
        <dbReference type="ARBA" id="ARBA00022512"/>
    </source>
</evidence>
<evidence type="ECO:0000313" key="9">
    <source>
        <dbReference type="EMBL" id="VEF05295.1"/>
    </source>
</evidence>
<dbReference type="Gene3D" id="2.30.30.670">
    <property type="entry name" value="Thioester domain"/>
    <property type="match status" value="1"/>
</dbReference>
<dbReference type="InterPro" id="IPR019931">
    <property type="entry name" value="LPXTG_anchor"/>
</dbReference>
<feature type="transmembrane region" description="Helical" evidence="6">
    <location>
        <begin position="667"/>
        <end position="686"/>
    </location>
</feature>
<feature type="signal peptide" evidence="7">
    <location>
        <begin position="1"/>
        <end position="31"/>
    </location>
</feature>
<keyword evidence="3 7" id="KW-0732">Signal</keyword>
<name>A0A7Z9D122_STRSZ</name>
<evidence type="ECO:0000259" key="8">
    <source>
        <dbReference type="PROSITE" id="PS50847"/>
    </source>
</evidence>
<dbReference type="PROSITE" id="PS50847">
    <property type="entry name" value="GRAM_POS_ANCHORING"/>
    <property type="match status" value="1"/>
</dbReference>
<feature type="chain" id="PRO_5030923428" evidence="7">
    <location>
        <begin position="32"/>
        <end position="692"/>
    </location>
</feature>
<feature type="compositionally biased region" description="Basic and acidic residues" evidence="5">
    <location>
        <begin position="335"/>
        <end position="353"/>
    </location>
</feature>
<organism evidence="9 10">
    <name type="scientific">Streptococcus equi subsp. zooepidemicus</name>
    <dbReference type="NCBI Taxonomy" id="40041"/>
    <lineage>
        <taxon>Bacteria</taxon>
        <taxon>Bacillati</taxon>
        <taxon>Bacillota</taxon>
        <taxon>Bacilli</taxon>
        <taxon>Lactobacillales</taxon>
        <taxon>Streptococcaceae</taxon>
        <taxon>Streptococcus</taxon>
    </lineage>
</organism>
<keyword evidence="6" id="KW-0812">Transmembrane</keyword>
<evidence type="ECO:0000256" key="5">
    <source>
        <dbReference type="SAM" id="MobiDB-lite"/>
    </source>
</evidence>
<dbReference type="GO" id="GO:0005615">
    <property type="term" value="C:extracellular space"/>
    <property type="evidence" value="ECO:0007669"/>
    <property type="project" value="TreeGrafter"/>
</dbReference>
<gene>
    <name evidence="9" type="ORF">NCTC6180_00265</name>
</gene>
<dbReference type="EMBL" id="LR134317">
    <property type="protein sequence ID" value="VEF05295.1"/>
    <property type="molecule type" value="Genomic_DNA"/>
</dbReference>
<dbReference type="Gene3D" id="1.10.150.480">
    <property type="match status" value="1"/>
</dbReference>
<dbReference type="NCBIfam" id="NF012162">
    <property type="entry name" value="surf_Nterm_1"/>
    <property type="match status" value="1"/>
</dbReference>
<feature type="domain" description="Gram-positive cocci surface proteins LPxTG" evidence="8">
    <location>
        <begin position="659"/>
        <end position="692"/>
    </location>
</feature>
<keyword evidence="4" id="KW-0572">Peptidoglycan-anchor</keyword>
<feature type="compositionally biased region" description="Basic and acidic residues" evidence="5">
    <location>
        <begin position="490"/>
        <end position="505"/>
    </location>
</feature>
<dbReference type="Proteomes" id="UP000269903">
    <property type="component" value="Chromosome"/>
</dbReference>
<dbReference type="RefSeq" id="WP_154803634.1">
    <property type="nucleotide sequence ID" value="NZ_LR134317.1"/>
</dbReference>
<keyword evidence="9" id="KW-0176">Collagen</keyword>
<keyword evidence="1" id="KW-0134">Cell wall</keyword>
<feature type="compositionally biased region" description="Basic and acidic residues" evidence="5">
    <location>
        <begin position="365"/>
        <end position="388"/>
    </location>
</feature>
<protein>
    <submittedName>
        <fullName evidence="9">Collagen-binding collagen-like cell surface-anchored protein FneC</fullName>
    </submittedName>
</protein>
<dbReference type="Pfam" id="PF01391">
    <property type="entry name" value="Collagen"/>
    <property type="match status" value="2"/>
</dbReference>
<evidence type="ECO:0000313" key="10">
    <source>
        <dbReference type="Proteomes" id="UP000269903"/>
    </source>
</evidence>
<dbReference type="InterPro" id="IPR008160">
    <property type="entry name" value="Collagen"/>
</dbReference>
<dbReference type="InterPro" id="IPR050149">
    <property type="entry name" value="Collagen_superfamily"/>
</dbReference>
<evidence type="ECO:0000256" key="4">
    <source>
        <dbReference type="ARBA" id="ARBA00023088"/>
    </source>
</evidence>
<feature type="compositionally biased region" description="Low complexity" evidence="5">
    <location>
        <begin position="316"/>
        <end position="332"/>
    </location>
</feature>
<feature type="compositionally biased region" description="Pro residues" evidence="5">
    <location>
        <begin position="620"/>
        <end position="634"/>
    </location>
</feature>
<dbReference type="GO" id="GO:0031012">
    <property type="term" value="C:extracellular matrix"/>
    <property type="evidence" value="ECO:0007669"/>
    <property type="project" value="TreeGrafter"/>
</dbReference>
<sequence>MKKTMKKMLAASTLCIIMSGSFISGSARVLAEEYYYGFRDNTRQSSPYFLYVAPVKTTSKKHITYCFNKEEQWPEDWSQSGTVKIPKYTKHIGTNALFLKYSNPSSKHKNAKLINSILTVLANGYPNNNMFNLTNDEFRVVTQHAIWHFTNTAYITNINHIESLGLNIKQRLALAMLISFADEDFANQYKDQAVQLYNLGLNLPEMKIPTSDLTLNLYLTEDKNGYKKYQSLLGTDFIQINRQTPEKNHCGCYAVDIIDNKNNVGYTIIIYKDENQNGKYDPELGEKIINQRLIKHGLNGQRGPRGEEGKQGPRGEQGLPGPAGPQGSAGPKGDTGPRGERGPAGEPGKDGKPGKPGVPGPQGKPGRDGKDGEPGKPGERGPKGEKGDPGQQGIPGPKGDPGRDGKDGEKGERGEPGKQGKPGEKGERGPAGPQGPRGDKGETGEKGPKGDTGKDGAPGRDGQDGKDGQPGPKGEKGDPGQQGIPGPKGDPGRDGKDGEKGERGEQGPQGERGEQGPQGERGEQGPQGERGEQGPQGERGEQGPQGERGEQGPQGERGEQGPQGERGEQGPQGERGEQGPQGERGEQGPQGENPTPTPDPMPDPAPKPMDPKPESKPEPKPTPQPETKPQPKPAPQSEAKPQKPTKPSTITSQSSGKSLPKTNDTGSLITVLGTGLLSLLGLGFLTRRKRKQ</sequence>
<evidence type="ECO:0000256" key="3">
    <source>
        <dbReference type="ARBA" id="ARBA00022729"/>
    </source>
</evidence>
<dbReference type="PANTHER" id="PTHR24023:SF1082">
    <property type="entry name" value="COLLAGEN TRIPLE HELIX REPEAT"/>
    <property type="match status" value="1"/>
</dbReference>
<dbReference type="NCBIfam" id="TIGR01167">
    <property type="entry name" value="LPXTG_anchor"/>
    <property type="match status" value="1"/>
</dbReference>